<dbReference type="AlphaFoldDB" id="A0A1H3LZZ7"/>
<organism evidence="1 2">
    <name type="scientific">Citreimonas salinaria</name>
    <dbReference type="NCBI Taxonomy" id="321339"/>
    <lineage>
        <taxon>Bacteria</taxon>
        <taxon>Pseudomonadati</taxon>
        <taxon>Pseudomonadota</taxon>
        <taxon>Alphaproteobacteria</taxon>
        <taxon>Rhodobacterales</taxon>
        <taxon>Roseobacteraceae</taxon>
        <taxon>Citreimonas</taxon>
    </lineage>
</organism>
<dbReference type="RefSeq" id="WP_089884662.1">
    <property type="nucleotide sequence ID" value="NZ_FNPF01000015.1"/>
</dbReference>
<keyword evidence="2" id="KW-1185">Reference proteome</keyword>
<sequence>MRDTCDILNLGKTKYRHTISFLEEEGFSFSGKKSAPEIDADLLMSVVDDAIDQVSGSAKSGSHLEGGTFDQLFRGIDEVQTSEERIRSALYRCRPGPVEPDTDDLVSCRLCGERHAALTKHLSAVHRFSREDYELAFPDAAVESKQYRERKRAGGLRSVQAAGKGA</sequence>
<evidence type="ECO:0000313" key="2">
    <source>
        <dbReference type="Proteomes" id="UP000199286"/>
    </source>
</evidence>
<dbReference type="Proteomes" id="UP000199286">
    <property type="component" value="Unassembled WGS sequence"/>
</dbReference>
<protein>
    <recommendedName>
        <fullName evidence="3">ROS/MUCR transcriptional regulator protein</fullName>
    </recommendedName>
</protein>
<accession>A0A1H3LZZ7</accession>
<gene>
    <name evidence="1" type="ORF">SAMN05444340_11523</name>
</gene>
<reference evidence="1 2" key="1">
    <citation type="submission" date="2016-10" db="EMBL/GenBank/DDBJ databases">
        <authorList>
            <person name="de Groot N.N."/>
        </authorList>
    </citation>
    <scope>NUCLEOTIDE SEQUENCE [LARGE SCALE GENOMIC DNA]</scope>
    <source>
        <strain evidence="1 2">DSM 26880</strain>
    </source>
</reference>
<evidence type="ECO:0008006" key="3">
    <source>
        <dbReference type="Google" id="ProtNLM"/>
    </source>
</evidence>
<dbReference type="EMBL" id="FNPF01000015">
    <property type="protein sequence ID" value="SDY69903.1"/>
    <property type="molecule type" value="Genomic_DNA"/>
</dbReference>
<name>A0A1H3LZZ7_9RHOB</name>
<evidence type="ECO:0000313" key="1">
    <source>
        <dbReference type="EMBL" id="SDY69903.1"/>
    </source>
</evidence>
<proteinExistence type="predicted"/>